<protein>
    <recommendedName>
        <fullName evidence="2">Pectinesterase inhibitor domain-containing protein</fullName>
    </recommendedName>
</protein>
<dbReference type="SUPFAM" id="SSF101148">
    <property type="entry name" value="Plant invertase/pectin methylesterase inhibitor"/>
    <property type="match status" value="1"/>
</dbReference>
<dbReference type="InterPro" id="IPR035513">
    <property type="entry name" value="Invertase/methylesterase_inhib"/>
</dbReference>
<evidence type="ECO:0000313" key="3">
    <source>
        <dbReference type="EMBL" id="KAL3635872.1"/>
    </source>
</evidence>
<dbReference type="Proteomes" id="UP001632038">
    <property type="component" value="Unassembled WGS sequence"/>
</dbReference>
<dbReference type="AlphaFoldDB" id="A0ABD3D2A3"/>
<keyword evidence="4" id="KW-1185">Reference proteome</keyword>
<dbReference type="NCBIfam" id="TIGR01614">
    <property type="entry name" value="PME_inhib"/>
    <property type="match status" value="1"/>
</dbReference>
<evidence type="ECO:0000256" key="1">
    <source>
        <dbReference type="SAM" id="SignalP"/>
    </source>
</evidence>
<evidence type="ECO:0000313" key="4">
    <source>
        <dbReference type="Proteomes" id="UP001632038"/>
    </source>
</evidence>
<reference evidence="4" key="1">
    <citation type="journal article" date="2024" name="IScience">
        <title>Strigolactones Initiate the Formation of Haustorium-like Structures in Castilleja.</title>
        <authorList>
            <person name="Buerger M."/>
            <person name="Peterson D."/>
            <person name="Chory J."/>
        </authorList>
    </citation>
    <scope>NUCLEOTIDE SEQUENCE [LARGE SCALE GENOMIC DNA]</scope>
</reference>
<accession>A0ABD3D2A3</accession>
<feature type="domain" description="Pectinesterase inhibitor" evidence="2">
    <location>
        <begin position="39"/>
        <end position="159"/>
    </location>
</feature>
<keyword evidence="1" id="KW-0732">Signal</keyword>
<evidence type="ECO:0000259" key="2">
    <source>
        <dbReference type="Pfam" id="PF04043"/>
    </source>
</evidence>
<dbReference type="InterPro" id="IPR006501">
    <property type="entry name" value="Pectinesterase_inhib_dom"/>
</dbReference>
<feature type="signal peptide" evidence="1">
    <location>
        <begin position="1"/>
        <end position="36"/>
    </location>
</feature>
<name>A0ABD3D2A3_9LAMI</name>
<comment type="caution">
    <text evidence="3">The sequence shown here is derived from an EMBL/GenBank/DDBJ whole genome shotgun (WGS) entry which is preliminary data.</text>
</comment>
<sequence length="181" mass="19433">MYQTIHINKQSIYLAMAYPPFSFFILTCLIISTSHAAPVDDVCTKTTNPPLCIAALGGPESHKDNLVGLAEIGFQTAGMAAVKFVNLFTTFASSPRVSANAKANAVKCGKLYDRVFKGLITPAHEAARVGRWADVVSPVRQIVVGIDTCEMYFNGNSPVHEDSRIARVAAEAIVVIAGFKS</sequence>
<dbReference type="EMBL" id="JAVIJP010000027">
    <property type="protein sequence ID" value="KAL3635872.1"/>
    <property type="molecule type" value="Genomic_DNA"/>
</dbReference>
<proteinExistence type="predicted"/>
<organism evidence="3 4">
    <name type="scientific">Castilleja foliolosa</name>
    <dbReference type="NCBI Taxonomy" id="1961234"/>
    <lineage>
        <taxon>Eukaryota</taxon>
        <taxon>Viridiplantae</taxon>
        <taxon>Streptophyta</taxon>
        <taxon>Embryophyta</taxon>
        <taxon>Tracheophyta</taxon>
        <taxon>Spermatophyta</taxon>
        <taxon>Magnoliopsida</taxon>
        <taxon>eudicotyledons</taxon>
        <taxon>Gunneridae</taxon>
        <taxon>Pentapetalae</taxon>
        <taxon>asterids</taxon>
        <taxon>lamiids</taxon>
        <taxon>Lamiales</taxon>
        <taxon>Orobanchaceae</taxon>
        <taxon>Pedicularideae</taxon>
        <taxon>Castillejinae</taxon>
        <taxon>Castilleja</taxon>
    </lineage>
</organism>
<feature type="chain" id="PRO_5044897170" description="Pectinesterase inhibitor domain-containing protein" evidence="1">
    <location>
        <begin position="37"/>
        <end position="181"/>
    </location>
</feature>
<dbReference type="Pfam" id="PF04043">
    <property type="entry name" value="PMEI"/>
    <property type="match status" value="1"/>
</dbReference>
<dbReference type="Gene3D" id="1.20.140.40">
    <property type="entry name" value="Invertase/pectin methylesterase inhibitor family protein"/>
    <property type="match status" value="1"/>
</dbReference>
<gene>
    <name evidence="3" type="ORF">CASFOL_020419</name>
</gene>